<gene>
    <name evidence="3" type="ORF">LV83_03676</name>
</gene>
<evidence type="ECO:0000259" key="2">
    <source>
        <dbReference type="Pfam" id="PF13439"/>
    </source>
</evidence>
<evidence type="ECO:0000259" key="1">
    <source>
        <dbReference type="Pfam" id="PF00534"/>
    </source>
</evidence>
<evidence type="ECO:0000313" key="3">
    <source>
        <dbReference type="EMBL" id="RAI85596.1"/>
    </source>
</evidence>
<dbReference type="InterPro" id="IPR028098">
    <property type="entry name" value="Glyco_trans_4-like_N"/>
</dbReference>
<comment type="caution">
    <text evidence="3">The sequence shown here is derived from an EMBL/GenBank/DDBJ whole genome shotgun (WGS) entry which is preliminary data.</text>
</comment>
<dbReference type="OrthoDB" id="1522162at2"/>
<dbReference type="PANTHER" id="PTHR45947">
    <property type="entry name" value="SULFOQUINOVOSYL TRANSFERASE SQD2"/>
    <property type="match status" value="1"/>
</dbReference>
<dbReference type="InterPro" id="IPR050194">
    <property type="entry name" value="Glycosyltransferase_grp1"/>
</dbReference>
<accession>A0A327P6P3</accession>
<feature type="domain" description="Glycosyl transferase family 1" evidence="1">
    <location>
        <begin position="178"/>
        <end position="324"/>
    </location>
</feature>
<dbReference type="SUPFAM" id="SSF53756">
    <property type="entry name" value="UDP-Glycosyltransferase/glycogen phosphorylase"/>
    <property type="match status" value="1"/>
</dbReference>
<keyword evidence="3" id="KW-0808">Transferase</keyword>
<dbReference type="RefSeq" id="WP_111612996.1">
    <property type="nucleotide sequence ID" value="NZ_QLLK01000013.1"/>
</dbReference>
<dbReference type="Pfam" id="PF00534">
    <property type="entry name" value="Glycos_transf_1"/>
    <property type="match status" value="1"/>
</dbReference>
<sequence length="357" mass="40309">MKIFQVIQKPQARGVELFTCLLSEELQKRGHEVTLISIFEGEYHLPYSGKQIHLKRPLANRLVDWKAWKAFAKLVEEEVPDIIQANAADTLKFTVFSKKLFGWKVPIIFRNASQVSLYIKNPWTRRFNEFLYGSVVGIASVSKKSADDFGLVFNFEKLHKVIPIGINIPNKISNEPILENPILVHIGGFTFEKNHSELIDMYGNISKSFPNLTLWLLGDGPLKEKVTQKIHKLDLQSSVVFKGNVADPFQSIPPNSILLLPSKIEGIPAVILEAFANRIPVIAYDVGGISEVLTKETGWLIPPGDQNAFISAVQEVLQMDQTEKATILDQAFKLVSDKYSIEKISKQFETFYLEVIL</sequence>
<dbReference type="PANTHER" id="PTHR45947:SF15">
    <property type="entry name" value="TEICHURONIC ACID BIOSYNTHESIS GLYCOSYLTRANSFERASE TUAC-RELATED"/>
    <property type="match status" value="1"/>
</dbReference>
<dbReference type="GO" id="GO:0016757">
    <property type="term" value="F:glycosyltransferase activity"/>
    <property type="evidence" value="ECO:0007669"/>
    <property type="project" value="InterPro"/>
</dbReference>
<keyword evidence="4" id="KW-1185">Reference proteome</keyword>
<dbReference type="Proteomes" id="UP000249610">
    <property type="component" value="Unassembled WGS sequence"/>
</dbReference>
<dbReference type="Pfam" id="PF13439">
    <property type="entry name" value="Glyco_transf_4"/>
    <property type="match status" value="1"/>
</dbReference>
<dbReference type="Gene3D" id="3.40.50.2000">
    <property type="entry name" value="Glycogen Phosphorylase B"/>
    <property type="match status" value="2"/>
</dbReference>
<organism evidence="3 4">
    <name type="scientific">Algoriphagus yeomjeoni</name>
    <dbReference type="NCBI Taxonomy" id="291403"/>
    <lineage>
        <taxon>Bacteria</taxon>
        <taxon>Pseudomonadati</taxon>
        <taxon>Bacteroidota</taxon>
        <taxon>Cytophagia</taxon>
        <taxon>Cytophagales</taxon>
        <taxon>Cyclobacteriaceae</taxon>
        <taxon>Algoriphagus</taxon>
    </lineage>
</organism>
<name>A0A327P6P3_9BACT</name>
<dbReference type="InterPro" id="IPR001296">
    <property type="entry name" value="Glyco_trans_1"/>
</dbReference>
<dbReference type="CDD" id="cd03811">
    <property type="entry name" value="GT4_GT28_WabH-like"/>
    <property type="match status" value="1"/>
</dbReference>
<dbReference type="EMBL" id="QLLK01000013">
    <property type="protein sequence ID" value="RAI85596.1"/>
    <property type="molecule type" value="Genomic_DNA"/>
</dbReference>
<evidence type="ECO:0000313" key="4">
    <source>
        <dbReference type="Proteomes" id="UP000249610"/>
    </source>
</evidence>
<feature type="domain" description="Glycosyltransferase subfamily 4-like N-terminal" evidence="2">
    <location>
        <begin position="13"/>
        <end position="167"/>
    </location>
</feature>
<dbReference type="AlphaFoldDB" id="A0A327P6P3"/>
<protein>
    <submittedName>
        <fullName evidence="3">Glycosyltransferase involved in cell wall biosynthesis</fullName>
    </submittedName>
</protein>
<reference evidence="3 4" key="1">
    <citation type="submission" date="2018-06" db="EMBL/GenBank/DDBJ databases">
        <title>Genomic Encyclopedia of Archaeal and Bacterial Type Strains, Phase II (KMG-II): from individual species to whole genera.</title>
        <authorList>
            <person name="Goeker M."/>
        </authorList>
    </citation>
    <scope>NUCLEOTIDE SEQUENCE [LARGE SCALE GENOMIC DNA]</scope>
    <source>
        <strain evidence="3 4">DSM 23446</strain>
    </source>
</reference>
<proteinExistence type="predicted"/>